<keyword evidence="4" id="KW-1185">Reference proteome</keyword>
<sequence>VNSDSANYANDLNRFYARFDCHDFGREREEMRGILVADHEQKQSMTVQDGDVLKLLKQVKPSKAAGPDGILPK</sequence>
<evidence type="ECO:0000313" key="1">
    <source>
        <dbReference type="EMBL" id="KAK7480226.1"/>
    </source>
</evidence>
<evidence type="ECO:0000313" key="3">
    <source>
        <dbReference type="EMBL" id="KAK7507927.1"/>
    </source>
</evidence>
<accession>A0ABD0JZY1</accession>
<reference evidence="1 4" key="2">
    <citation type="journal article" date="2023" name="Sci. Data">
        <title>Genome assembly of the Korean intertidal mud-creeper Batillaria attramentaria.</title>
        <authorList>
            <person name="Patra A.K."/>
            <person name="Ho P.T."/>
            <person name="Jun S."/>
            <person name="Lee S.J."/>
            <person name="Kim Y."/>
            <person name="Won Y.J."/>
        </authorList>
    </citation>
    <scope>NUCLEOTIDE SEQUENCE [LARGE SCALE GENOMIC DNA]</scope>
    <source>
        <strain evidence="1">Wonlab-2016</strain>
    </source>
</reference>
<comment type="caution">
    <text evidence="1">The sequence shown here is derived from an EMBL/GenBank/DDBJ whole genome shotgun (WGS) entry which is preliminary data.</text>
</comment>
<dbReference type="EMBL" id="JACVVK020000077">
    <property type="protein sequence ID" value="KAK7495186.1"/>
    <property type="molecule type" value="Genomic_DNA"/>
</dbReference>
<name>A0ABD0JZY1_9CAEN</name>
<evidence type="ECO:0008006" key="5">
    <source>
        <dbReference type="Google" id="ProtNLM"/>
    </source>
</evidence>
<protein>
    <recommendedName>
        <fullName evidence="5">SH3 domain-containing protein</fullName>
    </recommendedName>
</protein>
<evidence type="ECO:0000313" key="4">
    <source>
        <dbReference type="Proteomes" id="UP001519460"/>
    </source>
</evidence>
<feature type="non-terminal residue" evidence="1">
    <location>
        <position position="1"/>
    </location>
</feature>
<proteinExistence type="predicted"/>
<organism evidence="1 4">
    <name type="scientific">Batillaria attramentaria</name>
    <dbReference type="NCBI Taxonomy" id="370345"/>
    <lineage>
        <taxon>Eukaryota</taxon>
        <taxon>Metazoa</taxon>
        <taxon>Spiralia</taxon>
        <taxon>Lophotrochozoa</taxon>
        <taxon>Mollusca</taxon>
        <taxon>Gastropoda</taxon>
        <taxon>Caenogastropoda</taxon>
        <taxon>Sorbeoconcha</taxon>
        <taxon>Cerithioidea</taxon>
        <taxon>Batillariidae</taxon>
        <taxon>Batillaria</taxon>
    </lineage>
</organism>
<dbReference type="Proteomes" id="UP001519460">
    <property type="component" value="Unassembled WGS sequence"/>
</dbReference>
<feature type="non-terminal residue" evidence="1">
    <location>
        <position position="73"/>
    </location>
</feature>
<evidence type="ECO:0000313" key="2">
    <source>
        <dbReference type="EMBL" id="KAK7495186.1"/>
    </source>
</evidence>
<dbReference type="AlphaFoldDB" id="A0ABD0JZY1"/>
<reference evidence="1" key="1">
    <citation type="submission" date="2020-09" db="EMBL/GenBank/DDBJ databases">
        <authorList>
            <person name="Won Y."/>
        </authorList>
    </citation>
    <scope>NUCLEOTIDE SEQUENCE</scope>
    <source>
        <strain evidence="1">Wonlab-2016</strain>
        <tissue evidence="1">Foot muscle</tissue>
    </source>
</reference>
<gene>
    <name evidence="3" type="ORF">BaRGS_00000892</name>
    <name evidence="2" type="ORF">BaRGS_00013596</name>
    <name evidence="1" type="ORF">BaRGS_00028502</name>
</gene>
<dbReference type="EMBL" id="JACVVK020000003">
    <property type="protein sequence ID" value="KAK7507927.1"/>
    <property type="molecule type" value="Genomic_DNA"/>
</dbReference>
<reference evidence="1" key="3">
    <citation type="submission" date="2023-01" db="EMBL/GenBank/DDBJ databases">
        <authorList>
            <person name="Patra A."/>
        </authorList>
    </citation>
    <scope>NUCLEOTIDE SEQUENCE</scope>
    <source>
        <strain evidence="1">Wonlab-2016</strain>
        <tissue evidence="1">Foot muscle</tissue>
    </source>
</reference>
<dbReference type="EMBL" id="JACVVK020000285">
    <property type="protein sequence ID" value="KAK7480226.1"/>
    <property type="molecule type" value="Genomic_DNA"/>
</dbReference>